<dbReference type="Proteomes" id="UP000677537">
    <property type="component" value="Unassembled WGS sequence"/>
</dbReference>
<dbReference type="Gene3D" id="3.30.70.100">
    <property type="match status" value="1"/>
</dbReference>
<protein>
    <submittedName>
        <fullName evidence="3">NIPSNAP family protein</fullName>
    </submittedName>
</protein>
<gene>
    <name evidence="3" type="ORF">J5Y10_26805</name>
</gene>
<evidence type="ECO:0000313" key="3">
    <source>
        <dbReference type="EMBL" id="MBP0496420.1"/>
    </source>
</evidence>
<dbReference type="InterPro" id="IPR012577">
    <property type="entry name" value="NIPSNAP"/>
</dbReference>
<dbReference type="Pfam" id="PF07978">
    <property type="entry name" value="NIPSNAP"/>
    <property type="match status" value="1"/>
</dbReference>
<accession>A0A940S8Z5</accession>
<evidence type="ECO:0000313" key="4">
    <source>
        <dbReference type="Proteomes" id="UP000677537"/>
    </source>
</evidence>
<dbReference type="InterPro" id="IPR051557">
    <property type="entry name" value="NipSnap_domain"/>
</dbReference>
<sequence length="117" mass="13150">MIVEERIYTLHPGQAPAYLAAYEAEGIAIQKPILGRMVGYYTTEFGPLNQVVHLWAYEDLAERTERRARLTADPAWKAYAAKVRGMVVHQENKLLVPAPFMKVLWQALETSSAGPAH</sequence>
<keyword evidence="4" id="KW-1185">Reference proteome</keyword>
<name>A0A940S8Z5_9PROT</name>
<reference evidence="3" key="1">
    <citation type="submission" date="2021-03" db="EMBL/GenBank/DDBJ databases">
        <authorList>
            <person name="So Y."/>
        </authorList>
    </citation>
    <scope>NUCLEOTIDE SEQUENCE</scope>
    <source>
        <strain evidence="3">SG15</strain>
    </source>
</reference>
<comment type="similarity">
    <text evidence="1">Belongs to the NipSnap family.</text>
</comment>
<evidence type="ECO:0000259" key="2">
    <source>
        <dbReference type="Pfam" id="PF07978"/>
    </source>
</evidence>
<evidence type="ECO:0000256" key="1">
    <source>
        <dbReference type="ARBA" id="ARBA00005291"/>
    </source>
</evidence>
<dbReference type="PANTHER" id="PTHR21017:SF17">
    <property type="entry name" value="PROTEIN NIPSNAP"/>
    <property type="match status" value="1"/>
</dbReference>
<organism evidence="3 4">
    <name type="scientific">Roseomonas indoligenes</name>
    <dbReference type="NCBI Taxonomy" id="2820811"/>
    <lineage>
        <taxon>Bacteria</taxon>
        <taxon>Pseudomonadati</taxon>
        <taxon>Pseudomonadota</taxon>
        <taxon>Alphaproteobacteria</taxon>
        <taxon>Acetobacterales</taxon>
        <taxon>Roseomonadaceae</taxon>
        <taxon>Roseomonas</taxon>
    </lineage>
</organism>
<dbReference type="InterPro" id="IPR011008">
    <property type="entry name" value="Dimeric_a/b-barrel"/>
</dbReference>
<dbReference type="PANTHER" id="PTHR21017">
    <property type="entry name" value="NIPSNAP-RELATED"/>
    <property type="match status" value="1"/>
</dbReference>
<proteinExistence type="inferred from homology"/>
<comment type="caution">
    <text evidence="3">The sequence shown here is derived from an EMBL/GenBank/DDBJ whole genome shotgun (WGS) entry which is preliminary data.</text>
</comment>
<dbReference type="RefSeq" id="WP_209377209.1">
    <property type="nucleotide sequence ID" value="NZ_JAGIZA010000038.1"/>
</dbReference>
<dbReference type="SUPFAM" id="SSF54909">
    <property type="entry name" value="Dimeric alpha+beta barrel"/>
    <property type="match status" value="1"/>
</dbReference>
<dbReference type="EMBL" id="JAGIZA010000038">
    <property type="protein sequence ID" value="MBP0496420.1"/>
    <property type="molecule type" value="Genomic_DNA"/>
</dbReference>
<feature type="domain" description="NIPSNAP" evidence="2">
    <location>
        <begin position="3"/>
        <end position="101"/>
    </location>
</feature>
<dbReference type="AlphaFoldDB" id="A0A940S8Z5"/>